<evidence type="ECO:0000256" key="1">
    <source>
        <dbReference type="SAM" id="MobiDB-lite"/>
    </source>
</evidence>
<dbReference type="EMBL" id="QEHR01000010">
    <property type="protein sequence ID" value="PVW13161.1"/>
    <property type="molecule type" value="Genomic_DNA"/>
</dbReference>
<organism evidence="2 3">
    <name type="scientific">Marixanthomonas spongiae</name>
    <dbReference type="NCBI Taxonomy" id="2174845"/>
    <lineage>
        <taxon>Bacteria</taxon>
        <taxon>Pseudomonadati</taxon>
        <taxon>Bacteroidota</taxon>
        <taxon>Flavobacteriia</taxon>
        <taxon>Flavobacteriales</taxon>
        <taxon>Flavobacteriaceae</taxon>
        <taxon>Marixanthomonas</taxon>
    </lineage>
</organism>
<sequence>MHYGSPFLRKTSIFGKYTPAVPEETPKDPRTKPLFFGDCRSSTGNQMQTNATAVNGRHIMARGSTRI</sequence>
<keyword evidence="3" id="KW-1185">Reference proteome</keyword>
<proteinExistence type="predicted"/>
<protein>
    <submittedName>
        <fullName evidence="2">Uncharacterized protein</fullName>
    </submittedName>
</protein>
<gene>
    <name evidence="2" type="ORF">DDV96_13720</name>
</gene>
<name>A0A2U0HWB1_9FLAO</name>
<accession>A0A2U0HWB1</accession>
<feature type="region of interest" description="Disordered" evidence="1">
    <location>
        <begin position="17"/>
        <end position="46"/>
    </location>
</feature>
<dbReference type="Proteomes" id="UP000245962">
    <property type="component" value="Unassembled WGS sequence"/>
</dbReference>
<evidence type="ECO:0000313" key="2">
    <source>
        <dbReference type="EMBL" id="PVW13161.1"/>
    </source>
</evidence>
<comment type="caution">
    <text evidence="2">The sequence shown here is derived from an EMBL/GenBank/DDBJ whole genome shotgun (WGS) entry which is preliminary data.</text>
</comment>
<reference evidence="2 3" key="1">
    <citation type="submission" date="2018-04" db="EMBL/GenBank/DDBJ databases">
        <title>Marixanthomonas spongiae HN-E44 sp. nov., isolated from a marine sponge.</title>
        <authorList>
            <person name="Luo L."/>
            <person name="Zhuang L."/>
        </authorList>
    </citation>
    <scope>NUCLEOTIDE SEQUENCE [LARGE SCALE GENOMIC DNA]</scope>
    <source>
        <strain evidence="2 3">HN-E44</strain>
    </source>
</reference>
<dbReference type="AlphaFoldDB" id="A0A2U0HWB1"/>
<evidence type="ECO:0000313" key="3">
    <source>
        <dbReference type="Proteomes" id="UP000245962"/>
    </source>
</evidence>